<sequence length="77" mass="9544">MFYLFILNFYILFFFFSFILDIEFILFFINFIFLHIFYGLTSIFKDYIHINEIIIILIFLNRLLILNIISLLLEIIF</sequence>
<feature type="transmembrane region" description="Helical" evidence="1">
    <location>
        <begin position="53"/>
        <end position="73"/>
    </location>
</feature>
<keyword evidence="2" id="KW-0496">Mitochondrion</keyword>
<keyword evidence="1" id="KW-1133">Transmembrane helix</keyword>
<proteinExistence type="predicted"/>
<dbReference type="EC" id="1.3.5.1" evidence="2"/>
<protein>
    <submittedName>
        <fullName evidence="2">Succinate dehydrogenase subunit 4</fullName>
        <ecNumber evidence="2">1.3.5.1</ecNumber>
    </submittedName>
</protein>
<geneLocation type="mitochondrion" evidence="2"/>
<evidence type="ECO:0000256" key="1">
    <source>
        <dbReference type="SAM" id="Phobius"/>
    </source>
</evidence>
<dbReference type="RefSeq" id="YP_009325892.1">
    <property type="nucleotide sequence ID" value="NC_032002.1"/>
</dbReference>
<dbReference type="AlphaFoldDB" id="A0A1J0F7C5"/>
<gene>
    <name evidence="2" type="primary">sdhD</name>
</gene>
<organism evidence="2">
    <name type="scientific">Choreocolax polysiphoniae</name>
    <dbReference type="NCBI Taxonomy" id="282351"/>
    <lineage>
        <taxon>Eukaryota</taxon>
        <taxon>Rhodophyta</taxon>
        <taxon>Florideophyceae</taxon>
        <taxon>Rhodymeniophycidae</taxon>
        <taxon>Gigartinales</taxon>
        <taxon>Choreocolacaceae</taxon>
        <taxon>Choreocolax</taxon>
    </lineage>
</organism>
<dbReference type="GO" id="GO:0008177">
    <property type="term" value="F:succinate dehydrogenase (quinone) activity"/>
    <property type="evidence" value="ECO:0007669"/>
    <property type="project" value="UniProtKB-EC"/>
</dbReference>
<feature type="transmembrane region" description="Helical" evidence="1">
    <location>
        <begin position="7"/>
        <end position="33"/>
    </location>
</feature>
<reference evidence="2" key="1">
    <citation type="journal article" date="2016" name="Genome Biol. Evol.">
        <title>Red Algal Mitochondrial Genomes are More Complete than Previously Reported.</title>
        <authorList>
            <person name="Salomaki E.D."/>
            <person name="Lane C.E."/>
        </authorList>
    </citation>
    <scope>NUCLEOTIDE SEQUENCE</scope>
</reference>
<keyword evidence="1" id="KW-0472">Membrane</keyword>
<dbReference type="EMBL" id="KX687877">
    <property type="protein sequence ID" value="APC24884.1"/>
    <property type="molecule type" value="Genomic_DNA"/>
</dbReference>
<name>A0A1J0F7C5_9FLOR</name>
<dbReference type="GeneID" id="30413305"/>
<keyword evidence="2" id="KW-0560">Oxidoreductase</keyword>
<accession>A0A1J0F7C5</accession>
<evidence type="ECO:0000313" key="2">
    <source>
        <dbReference type="EMBL" id="APC24884.1"/>
    </source>
</evidence>
<keyword evidence="1" id="KW-0812">Transmembrane</keyword>